<dbReference type="RefSeq" id="WP_104811209.1">
    <property type="nucleotide sequence ID" value="NZ_MQUA01000014.1"/>
</dbReference>
<dbReference type="GO" id="GO:0008081">
    <property type="term" value="F:phosphoric diester hydrolase activity"/>
    <property type="evidence" value="ECO:0007669"/>
    <property type="project" value="InterPro"/>
</dbReference>
<keyword evidence="1" id="KW-0732">Signal</keyword>
<dbReference type="PANTHER" id="PTHR46211">
    <property type="entry name" value="GLYCEROPHOSPHORYL DIESTER PHOSPHODIESTERASE"/>
    <property type="match status" value="1"/>
</dbReference>
<organism evidence="3 4">
    <name type="scientific">Polaribacter filamentus</name>
    <dbReference type="NCBI Taxonomy" id="53483"/>
    <lineage>
        <taxon>Bacteria</taxon>
        <taxon>Pseudomonadati</taxon>
        <taxon>Bacteroidota</taxon>
        <taxon>Flavobacteriia</taxon>
        <taxon>Flavobacteriales</taxon>
        <taxon>Flavobacteriaceae</taxon>
    </lineage>
</organism>
<dbReference type="SUPFAM" id="SSF51695">
    <property type="entry name" value="PLC-like phosphodiesterases"/>
    <property type="match status" value="1"/>
</dbReference>
<proteinExistence type="predicted"/>
<dbReference type="EMBL" id="MQUA01000014">
    <property type="protein sequence ID" value="PQB03291.1"/>
    <property type="molecule type" value="Genomic_DNA"/>
</dbReference>
<dbReference type="PROSITE" id="PS51704">
    <property type="entry name" value="GP_PDE"/>
    <property type="match status" value="1"/>
</dbReference>
<reference evidence="3 4" key="1">
    <citation type="submission" date="2016-11" db="EMBL/GenBank/DDBJ databases">
        <title>Trade-off between light-utilization and light-protection in marine flavobacteria.</title>
        <authorList>
            <person name="Kumagai Y."/>
        </authorList>
    </citation>
    <scope>NUCLEOTIDE SEQUENCE [LARGE SCALE GENOMIC DNA]</scope>
    <source>
        <strain evidence="3 4">ATCC 700397</strain>
    </source>
</reference>
<evidence type="ECO:0000256" key="1">
    <source>
        <dbReference type="SAM" id="SignalP"/>
    </source>
</evidence>
<evidence type="ECO:0000259" key="2">
    <source>
        <dbReference type="PROSITE" id="PS51704"/>
    </source>
</evidence>
<evidence type="ECO:0000313" key="3">
    <source>
        <dbReference type="EMBL" id="PQB03291.1"/>
    </source>
</evidence>
<dbReference type="InterPro" id="IPR017946">
    <property type="entry name" value="PLC-like_Pdiesterase_TIM-brl"/>
</dbReference>
<accession>A0A2S7KL15</accession>
<keyword evidence="4" id="KW-1185">Reference proteome</keyword>
<feature type="domain" description="GP-PDE" evidence="2">
    <location>
        <begin position="24"/>
        <end position="254"/>
    </location>
</feature>
<comment type="caution">
    <text evidence="3">The sequence shown here is derived from an EMBL/GenBank/DDBJ whole genome shotgun (WGS) entry which is preliminary data.</text>
</comment>
<evidence type="ECO:0000313" key="4">
    <source>
        <dbReference type="Proteomes" id="UP000239522"/>
    </source>
</evidence>
<dbReference type="PANTHER" id="PTHR46211:SF1">
    <property type="entry name" value="GLYCEROPHOSPHODIESTER PHOSPHODIESTERASE, CYTOPLASMIC"/>
    <property type="match status" value="1"/>
</dbReference>
<dbReference type="Gene3D" id="3.20.20.190">
    <property type="entry name" value="Phosphatidylinositol (PI) phosphodiesterase"/>
    <property type="match status" value="1"/>
</dbReference>
<dbReference type="AlphaFoldDB" id="A0A2S7KL15"/>
<dbReference type="InterPro" id="IPR030395">
    <property type="entry name" value="GP_PDE_dom"/>
</dbReference>
<dbReference type="GO" id="GO:0006629">
    <property type="term" value="P:lipid metabolic process"/>
    <property type="evidence" value="ECO:0007669"/>
    <property type="project" value="InterPro"/>
</dbReference>
<feature type="chain" id="PRO_5015554154" description="GP-PDE domain-containing protein" evidence="1">
    <location>
        <begin position="23"/>
        <end position="259"/>
    </location>
</feature>
<sequence>MKKLILILILIICVACNDLNFADNEVVAHRGAFKTHNLPENSIASLKQAIELECVGSEFDVHMTSDSILVVHHDAEYHEMVIENNKYATLNEQKLSNGEDLPTLKAYLQAGMENNMATGLVCELKPASSKERTLAVAKKTLDLVEELDAANYISSYISFDYNMLKGLLAINPKLHTQYLNGDKPPHELKEDGIAGFDYKFIILKNNPNWITEAKNLGLTLNAWTVNKKEDLIFLLDNEFDFITTNEPELLFSILEERKK</sequence>
<dbReference type="Pfam" id="PF03009">
    <property type="entry name" value="GDPD"/>
    <property type="match status" value="1"/>
</dbReference>
<dbReference type="Proteomes" id="UP000239522">
    <property type="component" value="Unassembled WGS sequence"/>
</dbReference>
<dbReference type="OrthoDB" id="9809583at2"/>
<protein>
    <recommendedName>
        <fullName evidence="2">GP-PDE domain-containing protein</fullName>
    </recommendedName>
</protein>
<feature type="signal peptide" evidence="1">
    <location>
        <begin position="1"/>
        <end position="22"/>
    </location>
</feature>
<gene>
    <name evidence="3" type="ORF">BST83_18470</name>
</gene>
<name>A0A2S7KL15_9FLAO</name>